<keyword evidence="5" id="KW-0406">Ion transport</keyword>
<feature type="transmembrane region" description="Helical" evidence="7">
    <location>
        <begin position="298"/>
        <end position="317"/>
    </location>
</feature>
<accession>A0A239JFE7</accession>
<keyword evidence="4 7" id="KW-1133">Transmembrane helix</keyword>
<feature type="transmembrane region" description="Helical" evidence="7">
    <location>
        <begin position="248"/>
        <end position="269"/>
    </location>
</feature>
<dbReference type="InterPro" id="IPR038770">
    <property type="entry name" value="Na+/solute_symporter_sf"/>
</dbReference>
<dbReference type="GO" id="GO:0016020">
    <property type="term" value="C:membrane"/>
    <property type="evidence" value="ECO:0007669"/>
    <property type="project" value="UniProtKB-SubCell"/>
</dbReference>
<evidence type="ECO:0000256" key="2">
    <source>
        <dbReference type="ARBA" id="ARBA00022448"/>
    </source>
</evidence>
<evidence type="ECO:0000256" key="5">
    <source>
        <dbReference type="ARBA" id="ARBA00023065"/>
    </source>
</evidence>
<name>A0A239JFE7_9ACTN</name>
<dbReference type="RefSeq" id="WP_089298938.1">
    <property type="nucleotide sequence ID" value="NZ_BOMU01000125.1"/>
</dbReference>
<feature type="transmembrane region" description="Helical" evidence="7">
    <location>
        <begin position="182"/>
        <end position="205"/>
    </location>
</feature>
<evidence type="ECO:0000259" key="8">
    <source>
        <dbReference type="Pfam" id="PF00999"/>
    </source>
</evidence>
<feature type="transmembrane region" description="Helical" evidence="7">
    <location>
        <begin position="83"/>
        <end position="103"/>
    </location>
</feature>
<dbReference type="GO" id="GO:1902600">
    <property type="term" value="P:proton transmembrane transport"/>
    <property type="evidence" value="ECO:0007669"/>
    <property type="project" value="InterPro"/>
</dbReference>
<dbReference type="OrthoDB" id="9793589at2"/>
<dbReference type="GO" id="GO:0015297">
    <property type="term" value="F:antiporter activity"/>
    <property type="evidence" value="ECO:0007669"/>
    <property type="project" value="InterPro"/>
</dbReference>
<feature type="transmembrane region" description="Helical" evidence="7">
    <location>
        <begin position="147"/>
        <end position="170"/>
    </location>
</feature>
<organism evidence="9 10">
    <name type="scientific">Actinoplanes regularis</name>
    <dbReference type="NCBI Taxonomy" id="52697"/>
    <lineage>
        <taxon>Bacteria</taxon>
        <taxon>Bacillati</taxon>
        <taxon>Actinomycetota</taxon>
        <taxon>Actinomycetes</taxon>
        <taxon>Micromonosporales</taxon>
        <taxon>Micromonosporaceae</taxon>
        <taxon>Actinoplanes</taxon>
    </lineage>
</organism>
<protein>
    <submittedName>
        <fullName evidence="9">Kef-type K+ transport system, membrane component KefB</fullName>
    </submittedName>
</protein>
<dbReference type="Pfam" id="PF00999">
    <property type="entry name" value="Na_H_Exchanger"/>
    <property type="match status" value="1"/>
</dbReference>
<evidence type="ECO:0000256" key="6">
    <source>
        <dbReference type="ARBA" id="ARBA00023136"/>
    </source>
</evidence>
<feature type="transmembrane region" description="Helical" evidence="7">
    <location>
        <begin position="275"/>
        <end position="291"/>
    </location>
</feature>
<feature type="domain" description="Cation/H+ exchanger transmembrane" evidence="8">
    <location>
        <begin position="28"/>
        <end position="413"/>
    </location>
</feature>
<dbReference type="Gene3D" id="1.20.1530.20">
    <property type="match status" value="1"/>
</dbReference>
<feature type="transmembrane region" description="Helical" evidence="7">
    <location>
        <begin position="15"/>
        <end position="36"/>
    </location>
</feature>
<comment type="subcellular location">
    <subcellularLocation>
        <location evidence="1">Membrane</location>
        <topology evidence="1">Multi-pass membrane protein</topology>
    </subcellularLocation>
</comment>
<dbReference type="InterPro" id="IPR050794">
    <property type="entry name" value="CPA2_transporter"/>
</dbReference>
<evidence type="ECO:0000256" key="4">
    <source>
        <dbReference type="ARBA" id="ARBA00022989"/>
    </source>
</evidence>
<dbReference type="PANTHER" id="PTHR32468">
    <property type="entry name" value="CATION/H + ANTIPORTER"/>
    <property type="match status" value="1"/>
</dbReference>
<gene>
    <name evidence="9" type="ORF">SAMN06264365_13510</name>
</gene>
<dbReference type="EMBL" id="FZNR01000035">
    <property type="protein sequence ID" value="SNT04539.1"/>
    <property type="molecule type" value="Genomic_DNA"/>
</dbReference>
<dbReference type="PANTHER" id="PTHR32468:SF0">
    <property type="entry name" value="K(+)_H(+) ANTIPORTER 1"/>
    <property type="match status" value="1"/>
</dbReference>
<feature type="transmembrane region" description="Helical" evidence="7">
    <location>
        <begin position="217"/>
        <end position="236"/>
    </location>
</feature>
<feature type="transmembrane region" description="Helical" evidence="7">
    <location>
        <begin position="48"/>
        <end position="71"/>
    </location>
</feature>
<sequence length="452" mass="46685">MTFQAPPASLGGHSLLVFLVAVATLLLVAQLLARLAERVHLPAIVGELATGVILGPSLLAHIAPGVTAWIFPRTPEQMHLLDAVGQIGILLLVGLTGTHLDVAMVRRRKATAARISLGGLLLPLALGLGVGYLLSGWLSGDVVDDRLVFAGFMGVALCVTAIPVIAKTLSDMRLLHRDVGQLTLAAGTIDDAVGWFLLSVVSMAATAGLSGGNIAKAVAYLLGFVILAVLVGRPLVRRVMRLADRSEAPGSSIVAAVVVVLVGAVITQALGMEPIFGAFVAGILVGLPKAANQAKLAALRTVVLSVLAPLFLATAGLRMDLTALVDPKVALGAVVVLFVAIVGKFAGVYAGARLSRLSRWEGLAIGAGMNSRGVVEVVVALTGLRLGVLSTATFTIVVLVAVVTSVMAPPVLRFSCARITQNEDERLRKIDHDTWSGVSVAREASSSAGEKP</sequence>
<feature type="transmembrane region" description="Helical" evidence="7">
    <location>
        <begin position="388"/>
        <end position="408"/>
    </location>
</feature>
<evidence type="ECO:0000313" key="9">
    <source>
        <dbReference type="EMBL" id="SNT04539.1"/>
    </source>
</evidence>
<dbReference type="InterPro" id="IPR006153">
    <property type="entry name" value="Cation/H_exchanger_TM"/>
</dbReference>
<keyword evidence="10" id="KW-1185">Reference proteome</keyword>
<evidence type="ECO:0000256" key="7">
    <source>
        <dbReference type="SAM" id="Phobius"/>
    </source>
</evidence>
<evidence type="ECO:0000256" key="1">
    <source>
        <dbReference type="ARBA" id="ARBA00004141"/>
    </source>
</evidence>
<dbReference type="Proteomes" id="UP000198415">
    <property type="component" value="Unassembled WGS sequence"/>
</dbReference>
<proteinExistence type="predicted"/>
<evidence type="ECO:0000313" key="10">
    <source>
        <dbReference type="Proteomes" id="UP000198415"/>
    </source>
</evidence>
<feature type="transmembrane region" description="Helical" evidence="7">
    <location>
        <begin position="329"/>
        <end position="350"/>
    </location>
</feature>
<keyword evidence="2" id="KW-0813">Transport</keyword>
<keyword evidence="3 7" id="KW-0812">Transmembrane</keyword>
<dbReference type="AlphaFoldDB" id="A0A239JFE7"/>
<evidence type="ECO:0000256" key="3">
    <source>
        <dbReference type="ARBA" id="ARBA00022692"/>
    </source>
</evidence>
<keyword evidence="6 7" id="KW-0472">Membrane</keyword>
<feature type="transmembrane region" description="Helical" evidence="7">
    <location>
        <begin position="115"/>
        <end position="135"/>
    </location>
</feature>
<reference evidence="9 10" key="1">
    <citation type="submission" date="2017-06" db="EMBL/GenBank/DDBJ databases">
        <authorList>
            <person name="Kim H.J."/>
            <person name="Triplett B.A."/>
        </authorList>
    </citation>
    <scope>NUCLEOTIDE SEQUENCE [LARGE SCALE GENOMIC DNA]</scope>
    <source>
        <strain evidence="9 10">DSM 43151</strain>
    </source>
</reference>